<feature type="compositionally biased region" description="Pro residues" evidence="1">
    <location>
        <begin position="151"/>
        <end position="169"/>
    </location>
</feature>
<name>A0A067R8W0_ZOONE</name>
<gene>
    <name evidence="2" type="ORF">L798_05481</name>
</gene>
<keyword evidence="3" id="KW-1185">Reference proteome</keyword>
<dbReference type="STRING" id="136037.A0A067R8W0"/>
<dbReference type="InterPro" id="IPR052115">
    <property type="entry name" value="NEXT_complex_subunit_ZCCHC8"/>
</dbReference>
<dbReference type="AlphaFoldDB" id="A0A067R8W0"/>
<organism evidence="2 3">
    <name type="scientific">Zootermopsis nevadensis</name>
    <name type="common">Dampwood termite</name>
    <dbReference type="NCBI Taxonomy" id="136037"/>
    <lineage>
        <taxon>Eukaryota</taxon>
        <taxon>Metazoa</taxon>
        <taxon>Ecdysozoa</taxon>
        <taxon>Arthropoda</taxon>
        <taxon>Hexapoda</taxon>
        <taxon>Insecta</taxon>
        <taxon>Pterygota</taxon>
        <taxon>Neoptera</taxon>
        <taxon>Polyneoptera</taxon>
        <taxon>Dictyoptera</taxon>
        <taxon>Blattodea</taxon>
        <taxon>Blattoidea</taxon>
        <taxon>Termitoidae</taxon>
        <taxon>Termopsidae</taxon>
        <taxon>Zootermopsis</taxon>
    </lineage>
</organism>
<dbReference type="EMBL" id="KK852620">
    <property type="protein sequence ID" value="KDR20086.1"/>
    <property type="molecule type" value="Genomic_DNA"/>
</dbReference>
<dbReference type="GO" id="GO:0071013">
    <property type="term" value="C:catalytic step 2 spliceosome"/>
    <property type="evidence" value="ECO:0007669"/>
    <property type="project" value="TreeGrafter"/>
</dbReference>
<reference evidence="2 3" key="1">
    <citation type="journal article" date="2014" name="Nat. Commun.">
        <title>Molecular traces of alternative social organization in a termite genome.</title>
        <authorList>
            <person name="Terrapon N."/>
            <person name="Li C."/>
            <person name="Robertson H.M."/>
            <person name="Ji L."/>
            <person name="Meng X."/>
            <person name="Booth W."/>
            <person name="Chen Z."/>
            <person name="Childers C.P."/>
            <person name="Glastad K.M."/>
            <person name="Gokhale K."/>
            <person name="Gowin J."/>
            <person name="Gronenberg W."/>
            <person name="Hermansen R.A."/>
            <person name="Hu H."/>
            <person name="Hunt B.G."/>
            <person name="Huylmans A.K."/>
            <person name="Khalil S.M."/>
            <person name="Mitchell R.D."/>
            <person name="Munoz-Torres M.C."/>
            <person name="Mustard J.A."/>
            <person name="Pan H."/>
            <person name="Reese J.T."/>
            <person name="Scharf M.E."/>
            <person name="Sun F."/>
            <person name="Vogel H."/>
            <person name="Xiao J."/>
            <person name="Yang W."/>
            <person name="Yang Z."/>
            <person name="Yang Z."/>
            <person name="Zhou J."/>
            <person name="Zhu J."/>
            <person name="Brent C.S."/>
            <person name="Elsik C.G."/>
            <person name="Goodisman M.A."/>
            <person name="Liberles D.A."/>
            <person name="Roe R.M."/>
            <person name="Vargo E.L."/>
            <person name="Vilcinskas A."/>
            <person name="Wang J."/>
            <person name="Bornberg-Bauer E."/>
            <person name="Korb J."/>
            <person name="Zhang G."/>
            <person name="Liebig J."/>
        </authorList>
    </citation>
    <scope>NUCLEOTIDE SEQUENCE [LARGE SCALE GENOMIC DNA]</scope>
    <source>
        <tissue evidence="2">Whole organism</tissue>
    </source>
</reference>
<proteinExistence type="predicted"/>
<evidence type="ECO:0000313" key="3">
    <source>
        <dbReference type="Proteomes" id="UP000027135"/>
    </source>
</evidence>
<protein>
    <submittedName>
        <fullName evidence="2">Zinc finger CCHC domain-containing protein 8-like protein</fullName>
    </submittedName>
</protein>
<accession>A0A067R8W0</accession>
<dbReference type="InParanoid" id="A0A067R8W0"/>
<dbReference type="PANTHER" id="PTHR13316:SF0">
    <property type="entry name" value="ZINC FINGER CCHC DOMAIN-CONTAINING PROTEIN 8"/>
    <property type="match status" value="1"/>
</dbReference>
<dbReference type="GO" id="GO:0003723">
    <property type="term" value="F:RNA binding"/>
    <property type="evidence" value="ECO:0007669"/>
    <property type="project" value="TreeGrafter"/>
</dbReference>
<dbReference type="PANTHER" id="PTHR13316">
    <property type="entry name" value="ZINC FINGER, CCHC DOMAIN CONTAINING 8"/>
    <property type="match status" value="1"/>
</dbReference>
<evidence type="ECO:0000256" key="1">
    <source>
        <dbReference type="SAM" id="MobiDB-lite"/>
    </source>
</evidence>
<feature type="region of interest" description="Disordered" evidence="1">
    <location>
        <begin position="149"/>
        <end position="187"/>
    </location>
</feature>
<dbReference type="Proteomes" id="UP000027135">
    <property type="component" value="Unassembled WGS sequence"/>
</dbReference>
<evidence type="ECO:0000313" key="2">
    <source>
        <dbReference type="EMBL" id="KDR20086.1"/>
    </source>
</evidence>
<dbReference type="eggNOG" id="KOG2673">
    <property type="taxonomic scope" value="Eukaryota"/>
</dbReference>
<sequence>MRTLGYPPGWMEDAKISHSGLTLYDCKGKEVPDLETEEGEIIPEGSRDKYDIKKIISYPGFNVPCSPSTKDDFEFHECPPMTYEQSKERMLSQLSQNSVRAYKRPRIISNTACAPTKLEDQDITRADMEVDETPESAVNLLPVDDNCRFIPPLPKDTPPRPPPPPPPPSTESDSEGGESRSQGIGSPVSTVSAVLYVGIIHDWNAKPTNIDILLIY</sequence>